<dbReference type="Proteomes" id="UP001328107">
    <property type="component" value="Unassembled WGS sequence"/>
</dbReference>
<proteinExistence type="predicted"/>
<keyword evidence="2" id="KW-1185">Reference proteome</keyword>
<evidence type="ECO:0000313" key="1">
    <source>
        <dbReference type="EMBL" id="GMR31350.1"/>
    </source>
</evidence>
<sequence>MEFMRNDINWPTSINWHVLITEDEHRLVVIIRIFLSNVPFHKQLNLDKTRFRRYKMRGVPKFEFELNGRNDLFLELMIKLLSSSIKKVSIANLRKETFHYFLPVMTRFLSKSSIFGLDFFDPILDDTTAPLVMSILSRA</sequence>
<comment type="caution">
    <text evidence="1">The sequence shown here is derived from an EMBL/GenBank/DDBJ whole genome shotgun (WGS) entry which is preliminary data.</text>
</comment>
<feature type="non-terminal residue" evidence="1">
    <location>
        <position position="139"/>
    </location>
</feature>
<dbReference type="AlphaFoldDB" id="A0AAN4Z6A9"/>
<evidence type="ECO:0000313" key="2">
    <source>
        <dbReference type="Proteomes" id="UP001328107"/>
    </source>
</evidence>
<accession>A0AAN4Z6A9</accession>
<name>A0AAN4Z6A9_9BILA</name>
<dbReference type="EMBL" id="BTRK01000001">
    <property type="protein sequence ID" value="GMR31350.1"/>
    <property type="molecule type" value="Genomic_DNA"/>
</dbReference>
<protein>
    <submittedName>
        <fullName evidence="1">Uncharacterized protein</fullName>
    </submittedName>
</protein>
<organism evidence="1 2">
    <name type="scientific">Pristionchus mayeri</name>
    <dbReference type="NCBI Taxonomy" id="1317129"/>
    <lineage>
        <taxon>Eukaryota</taxon>
        <taxon>Metazoa</taxon>
        <taxon>Ecdysozoa</taxon>
        <taxon>Nematoda</taxon>
        <taxon>Chromadorea</taxon>
        <taxon>Rhabditida</taxon>
        <taxon>Rhabditina</taxon>
        <taxon>Diplogasteromorpha</taxon>
        <taxon>Diplogasteroidea</taxon>
        <taxon>Neodiplogasteridae</taxon>
        <taxon>Pristionchus</taxon>
    </lineage>
</organism>
<reference evidence="2" key="1">
    <citation type="submission" date="2022-10" db="EMBL/GenBank/DDBJ databases">
        <title>Genome assembly of Pristionchus species.</title>
        <authorList>
            <person name="Yoshida K."/>
            <person name="Sommer R.J."/>
        </authorList>
    </citation>
    <scope>NUCLEOTIDE SEQUENCE [LARGE SCALE GENOMIC DNA]</scope>
    <source>
        <strain evidence="2">RS5460</strain>
    </source>
</reference>
<gene>
    <name evidence="1" type="ORF">PMAYCL1PPCAC_01545</name>
</gene>